<keyword evidence="4" id="KW-1185">Reference proteome</keyword>
<dbReference type="EMBL" id="JBDPGJ010000002">
    <property type="protein sequence ID" value="MEX0405992.1"/>
    <property type="molecule type" value="Genomic_DNA"/>
</dbReference>
<name>A0ABV3SGV6_9HYPH</name>
<reference evidence="3 4" key="1">
    <citation type="submission" date="2024-05" db="EMBL/GenBank/DDBJ databases">
        <authorList>
            <person name="Jiang F."/>
        </authorList>
    </citation>
    <scope>NUCLEOTIDE SEQUENCE [LARGE SCALE GENOMIC DNA]</scope>
    <source>
        <strain evidence="3 4">LZ166</strain>
    </source>
</reference>
<sequence>MTYPGIRPEPDPANDPAGRDYSDPARPGAIDRDVPDPAIPDPRAYPPTTSSPRGIAAATIAVAIILLAVIAFSFLGNGADEQVTVAPEAGQVEGTVDRAPTASIAPEGDEAIPPIQPNDPAEPVDTAPAN</sequence>
<comment type="caution">
    <text evidence="3">The sequence shown here is derived from an EMBL/GenBank/DDBJ whole genome shotgun (WGS) entry which is preliminary data.</text>
</comment>
<feature type="compositionally biased region" description="Basic and acidic residues" evidence="1">
    <location>
        <begin position="17"/>
        <end position="35"/>
    </location>
</feature>
<keyword evidence="2" id="KW-1133">Transmembrane helix</keyword>
<feature type="region of interest" description="Disordered" evidence="1">
    <location>
        <begin position="88"/>
        <end position="130"/>
    </location>
</feature>
<evidence type="ECO:0000313" key="3">
    <source>
        <dbReference type="EMBL" id="MEX0405992.1"/>
    </source>
</evidence>
<accession>A0ABV3SGV6</accession>
<evidence type="ECO:0000256" key="2">
    <source>
        <dbReference type="SAM" id="Phobius"/>
    </source>
</evidence>
<evidence type="ECO:0008006" key="5">
    <source>
        <dbReference type="Google" id="ProtNLM"/>
    </source>
</evidence>
<proteinExistence type="predicted"/>
<gene>
    <name evidence="3" type="ORF">ABGN05_09990</name>
</gene>
<evidence type="ECO:0000256" key="1">
    <source>
        <dbReference type="SAM" id="MobiDB-lite"/>
    </source>
</evidence>
<keyword evidence="2" id="KW-0472">Membrane</keyword>
<dbReference type="Proteomes" id="UP001556692">
    <property type="component" value="Unassembled WGS sequence"/>
</dbReference>
<dbReference type="RefSeq" id="WP_367953863.1">
    <property type="nucleotide sequence ID" value="NZ_JBDPGJ010000002.1"/>
</dbReference>
<organism evidence="3 4">
    <name type="scientific">Aquibium pacificus</name>
    <dbReference type="NCBI Taxonomy" id="3153579"/>
    <lineage>
        <taxon>Bacteria</taxon>
        <taxon>Pseudomonadati</taxon>
        <taxon>Pseudomonadota</taxon>
        <taxon>Alphaproteobacteria</taxon>
        <taxon>Hyphomicrobiales</taxon>
        <taxon>Phyllobacteriaceae</taxon>
        <taxon>Aquibium</taxon>
    </lineage>
</organism>
<feature type="region of interest" description="Disordered" evidence="1">
    <location>
        <begin position="1"/>
        <end position="52"/>
    </location>
</feature>
<keyword evidence="2" id="KW-0812">Transmembrane</keyword>
<feature type="transmembrane region" description="Helical" evidence="2">
    <location>
        <begin position="55"/>
        <end position="75"/>
    </location>
</feature>
<evidence type="ECO:0000313" key="4">
    <source>
        <dbReference type="Proteomes" id="UP001556692"/>
    </source>
</evidence>
<protein>
    <recommendedName>
        <fullName evidence="5">SPOR domain-containing protein</fullName>
    </recommendedName>
</protein>